<sequence length="526" mass="55926">MKNAPNNPSRRRALAGAGALGLQAVLQRIAFAQGGRPRTDVVTVLYRREQDSAPPRLDPVVQSATLALEDEFLQQGLRVVQPTAETYKVMDAGPGVIVTFASDAGFSVVFQAYRNLRPVPGQEAGIAEVRLQARVFVGRNILVAAEGRGQMFTQLQEGQREFGERRALDLAAKKAAKEFVAQATGKLRSLTAEQLQEMLAPPQLVSGSAALPTSTILAPSPPPPVAAPAPTPAQAPAPTSTQAPAPAAPVAVAGGALPALEAPTQRWALIIGVVDYAPVRQRTGSECSDLPGVANDLQQYEQMMLDAGTPRSNILVLKNEKATTSDITLALKQLVAKVGPNDMVGVFLSGHGAGGSLEFSPSGYGMPILSDFNWKTPALLDFWQLQALCMALPCQQVLWVIDTCHSGNAVRNLVTVEVGAGKVQAQANVAGPDAVRVSQAVRDQKHFAVVTASSSKEVSYDGVFTSRFTNALRASKGKQPVEEILRAKVGPDVVQYSRQICSKRKCEEPQQTPTFGYSGQGNLIRL</sequence>
<evidence type="ECO:0000313" key="4">
    <source>
        <dbReference type="Proteomes" id="UP001285263"/>
    </source>
</evidence>
<proteinExistence type="predicted"/>
<evidence type="ECO:0000256" key="1">
    <source>
        <dbReference type="SAM" id="MobiDB-lite"/>
    </source>
</evidence>
<feature type="domain" description="Peptidase C14 caspase" evidence="2">
    <location>
        <begin position="266"/>
        <end position="497"/>
    </location>
</feature>
<dbReference type="InterPro" id="IPR011600">
    <property type="entry name" value="Pept_C14_caspase"/>
</dbReference>
<dbReference type="InterPro" id="IPR006311">
    <property type="entry name" value="TAT_signal"/>
</dbReference>
<name>A0ABU5DDP0_9BURK</name>
<feature type="region of interest" description="Disordered" evidence="1">
    <location>
        <begin position="215"/>
        <end position="246"/>
    </location>
</feature>
<comment type="caution">
    <text evidence="3">The sequence shown here is derived from an EMBL/GenBank/DDBJ whole genome shotgun (WGS) entry which is preliminary data.</text>
</comment>
<gene>
    <name evidence="3" type="ORF">SNE35_07765</name>
</gene>
<keyword evidence="4" id="KW-1185">Reference proteome</keyword>
<protein>
    <submittedName>
        <fullName evidence="3">Caspase family protein</fullName>
    </submittedName>
</protein>
<dbReference type="SUPFAM" id="SSF52129">
    <property type="entry name" value="Caspase-like"/>
    <property type="match status" value="1"/>
</dbReference>
<evidence type="ECO:0000313" key="3">
    <source>
        <dbReference type="EMBL" id="MDY0744398.1"/>
    </source>
</evidence>
<dbReference type="Gene3D" id="3.40.50.1460">
    <property type="match status" value="1"/>
</dbReference>
<reference evidence="3 4" key="1">
    <citation type="submission" date="2023-11" db="EMBL/GenBank/DDBJ databases">
        <title>Paucibacter sp. nov., isolated from fresh soil in Korea.</title>
        <authorList>
            <person name="Le N.T.T."/>
        </authorList>
    </citation>
    <scope>NUCLEOTIDE SEQUENCE [LARGE SCALE GENOMIC DNA]</scope>
    <source>
        <strain evidence="3 4">R3-3</strain>
    </source>
</reference>
<evidence type="ECO:0000259" key="2">
    <source>
        <dbReference type="Pfam" id="PF00656"/>
    </source>
</evidence>
<dbReference type="Proteomes" id="UP001285263">
    <property type="component" value="Unassembled WGS sequence"/>
</dbReference>
<accession>A0ABU5DDP0</accession>
<dbReference type="PROSITE" id="PS51318">
    <property type="entry name" value="TAT"/>
    <property type="match status" value="1"/>
</dbReference>
<dbReference type="InterPro" id="IPR029030">
    <property type="entry name" value="Caspase-like_dom_sf"/>
</dbReference>
<organism evidence="3 4">
    <name type="scientific">Roseateles agri</name>
    <dbReference type="NCBI Taxonomy" id="3098619"/>
    <lineage>
        <taxon>Bacteria</taxon>
        <taxon>Pseudomonadati</taxon>
        <taxon>Pseudomonadota</taxon>
        <taxon>Betaproteobacteria</taxon>
        <taxon>Burkholderiales</taxon>
        <taxon>Sphaerotilaceae</taxon>
        <taxon>Roseateles</taxon>
    </lineage>
</organism>
<feature type="compositionally biased region" description="Pro residues" evidence="1">
    <location>
        <begin position="219"/>
        <end position="235"/>
    </location>
</feature>
<feature type="compositionally biased region" description="Low complexity" evidence="1">
    <location>
        <begin position="236"/>
        <end position="246"/>
    </location>
</feature>
<dbReference type="Pfam" id="PF00656">
    <property type="entry name" value="Peptidase_C14"/>
    <property type="match status" value="1"/>
</dbReference>
<dbReference type="EMBL" id="JAXCLA010000002">
    <property type="protein sequence ID" value="MDY0744398.1"/>
    <property type="molecule type" value="Genomic_DNA"/>
</dbReference>